<dbReference type="EMBL" id="JACHFR010000001">
    <property type="protein sequence ID" value="MBB5218458.1"/>
    <property type="molecule type" value="Genomic_DNA"/>
</dbReference>
<comment type="caution">
    <text evidence="3">The sequence shown here is derived from an EMBL/GenBank/DDBJ whole genome shotgun (WGS) entry which is preliminary data.</text>
</comment>
<evidence type="ECO:0000313" key="3">
    <source>
        <dbReference type="EMBL" id="MBB5218458.1"/>
    </source>
</evidence>
<evidence type="ECO:0000256" key="1">
    <source>
        <dbReference type="ARBA" id="ARBA00010690"/>
    </source>
</evidence>
<keyword evidence="2" id="KW-0812">Transmembrane</keyword>
<dbReference type="Gene3D" id="3.40.1690.10">
    <property type="entry name" value="secretion proteins EscU"/>
    <property type="match status" value="1"/>
</dbReference>
<dbReference type="Proteomes" id="UP000578697">
    <property type="component" value="Unassembled WGS sequence"/>
</dbReference>
<evidence type="ECO:0000256" key="2">
    <source>
        <dbReference type="SAM" id="Phobius"/>
    </source>
</evidence>
<dbReference type="GO" id="GO:0009306">
    <property type="term" value="P:protein secretion"/>
    <property type="evidence" value="ECO:0007669"/>
    <property type="project" value="InterPro"/>
</dbReference>
<dbReference type="SUPFAM" id="SSF160544">
    <property type="entry name" value="EscU C-terminal domain-like"/>
    <property type="match status" value="1"/>
</dbReference>
<feature type="transmembrane region" description="Helical" evidence="2">
    <location>
        <begin position="85"/>
        <end position="114"/>
    </location>
</feature>
<keyword evidence="3" id="KW-0969">Cilium</keyword>
<keyword evidence="4" id="KW-1185">Reference proteome</keyword>
<dbReference type="PANTHER" id="PTHR30531">
    <property type="entry name" value="FLAGELLAR BIOSYNTHETIC PROTEIN FLHB"/>
    <property type="match status" value="1"/>
</dbReference>
<dbReference type="InterPro" id="IPR029025">
    <property type="entry name" value="T3SS_substrate_exporter_C"/>
</dbReference>
<keyword evidence="3" id="KW-0966">Cell projection</keyword>
<dbReference type="RefSeq" id="WP_184651877.1">
    <property type="nucleotide sequence ID" value="NZ_JACHFR010000001.1"/>
</dbReference>
<accession>A0A840SE45</accession>
<feature type="transmembrane region" description="Helical" evidence="2">
    <location>
        <begin position="202"/>
        <end position="220"/>
    </location>
</feature>
<evidence type="ECO:0000313" key="4">
    <source>
        <dbReference type="Proteomes" id="UP000578697"/>
    </source>
</evidence>
<sequence length="363" mass="41256">MSQIDLQWFAAEDEGRTELPSEHRLREARKKGEIAKSTELNAAVVWLFAVLMLIILAPWMETQFEQILIYFFNNINSAKIDDPRFYYIFLVTFLKMVLPFCGIGIVAGVVANVVQNKGWMFTPSKIQPKFSNIVPHVGQYLKKTLFSLQGVFNIFKSIFKVVIISIIAFMFIRSDMEETLNFLHTGGPALAQKQVGNMTAKLLVVSAVLMVVIGVIDYVVQRREFIEKHKMSKQDVKEEFKSLEGDPETKARLERSQREMLTQNLRQAVRESDVVITNPEHYAVALGWKKDVADAPQVMAKGEDMTAQTIKRIARENDIPTVENRPLARGLYNDTAVGDIIPVDYLKAIATVYAQIGYMSRNK</sequence>
<keyword evidence="2" id="KW-1133">Transmembrane helix</keyword>
<organism evidence="3 4">
    <name type="scientific">Treponema rectale</name>
    <dbReference type="NCBI Taxonomy" id="744512"/>
    <lineage>
        <taxon>Bacteria</taxon>
        <taxon>Pseudomonadati</taxon>
        <taxon>Spirochaetota</taxon>
        <taxon>Spirochaetia</taxon>
        <taxon>Spirochaetales</taxon>
        <taxon>Treponemataceae</taxon>
        <taxon>Treponema</taxon>
    </lineage>
</organism>
<keyword evidence="2" id="KW-0472">Membrane</keyword>
<dbReference type="Pfam" id="PF01312">
    <property type="entry name" value="Bac_export_2"/>
    <property type="match status" value="1"/>
</dbReference>
<comment type="similarity">
    <text evidence="1">Belongs to the type III secretion exporter family.</text>
</comment>
<proteinExistence type="inferred from homology"/>
<dbReference type="PRINTS" id="PR00950">
    <property type="entry name" value="TYPE3IMSPROT"/>
</dbReference>
<name>A0A840SE45_9SPIR</name>
<feature type="transmembrane region" description="Helical" evidence="2">
    <location>
        <begin position="151"/>
        <end position="172"/>
    </location>
</feature>
<reference evidence="3 4" key="1">
    <citation type="submission" date="2020-08" db="EMBL/GenBank/DDBJ databases">
        <title>Genomic Encyclopedia of Type Strains, Phase IV (KMG-IV): sequencing the most valuable type-strain genomes for metagenomic binning, comparative biology and taxonomic classification.</title>
        <authorList>
            <person name="Goeker M."/>
        </authorList>
    </citation>
    <scope>NUCLEOTIDE SEQUENCE [LARGE SCALE GENOMIC DNA]</scope>
    <source>
        <strain evidence="3 4">DSM 103679</strain>
    </source>
</reference>
<gene>
    <name evidence="3" type="ORF">HNP77_000802</name>
</gene>
<dbReference type="PANTHER" id="PTHR30531:SF12">
    <property type="entry name" value="FLAGELLAR BIOSYNTHETIC PROTEIN FLHB"/>
    <property type="match status" value="1"/>
</dbReference>
<dbReference type="Gene3D" id="6.10.250.2080">
    <property type="match status" value="1"/>
</dbReference>
<dbReference type="GO" id="GO:0005886">
    <property type="term" value="C:plasma membrane"/>
    <property type="evidence" value="ECO:0007669"/>
    <property type="project" value="TreeGrafter"/>
</dbReference>
<protein>
    <submittedName>
        <fullName evidence="3">Flagellar biosynthetic protein FlhB</fullName>
    </submittedName>
</protein>
<feature type="transmembrane region" description="Helical" evidence="2">
    <location>
        <begin position="40"/>
        <end position="60"/>
    </location>
</feature>
<dbReference type="AlphaFoldDB" id="A0A840SE45"/>
<keyword evidence="3" id="KW-0282">Flagellum</keyword>
<dbReference type="InterPro" id="IPR006135">
    <property type="entry name" value="T3SS_substrate_exporter"/>
</dbReference>